<comment type="caution">
    <text evidence="8">The sequence shown here is derived from an EMBL/GenBank/DDBJ whole genome shotgun (WGS) entry which is preliminary data.</text>
</comment>
<evidence type="ECO:0000313" key="9">
    <source>
        <dbReference type="Proteomes" id="UP001061958"/>
    </source>
</evidence>
<dbReference type="InterPro" id="IPR004182">
    <property type="entry name" value="GRAM"/>
</dbReference>
<keyword evidence="4 6" id="KW-0472">Membrane</keyword>
<reference evidence="8" key="2">
    <citation type="submission" date="2022-01" db="EMBL/GenBank/DDBJ databases">
        <authorList>
            <person name="Hirooka S."/>
            <person name="Miyagishima S.Y."/>
        </authorList>
    </citation>
    <scope>NUCLEOTIDE SEQUENCE</scope>
    <source>
        <strain evidence="8">NBRC 102759</strain>
    </source>
</reference>
<dbReference type="OrthoDB" id="7906at2759"/>
<gene>
    <name evidence="8" type="ORF">GpartN1_g1974.t1</name>
</gene>
<evidence type="ECO:0000313" key="8">
    <source>
        <dbReference type="EMBL" id="GJQ10183.1"/>
    </source>
</evidence>
<dbReference type="EMBL" id="BQMJ01000014">
    <property type="protein sequence ID" value="GJQ10183.1"/>
    <property type="molecule type" value="Genomic_DNA"/>
</dbReference>
<dbReference type="Gene3D" id="2.30.29.30">
    <property type="entry name" value="Pleckstrin-homology domain (PH domain)/Phosphotyrosine-binding domain (PTB)"/>
    <property type="match status" value="1"/>
</dbReference>
<comment type="subcellular location">
    <subcellularLocation>
        <location evidence="1">Membrane</location>
        <topology evidence="1">Single-pass membrane protein</topology>
    </subcellularLocation>
</comment>
<name>A0A9C7PT02_9RHOD</name>
<dbReference type="PANTHER" id="PTHR23319">
    <property type="entry name" value="GRAM DOMAIN CONTAINING 1B, ISOFORM E"/>
    <property type="match status" value="1"/>
</dbReference>
<sequence>MSPFLRKLKLRTIETSRKHDTNENPEELKNNAALTSDVMGSDKVDETSQNSSKTLERQLSFTSRSSVSPMKQRNLNIFLFFNIPSTENILGTLSCGLQDSKFTRGTLILLNHFLVFYARVMQHKLGFCIPLQYVTQIEPITVGILVQRAVKVTVEGEKPLVFSSLASRSNAYQQIFVLWNLFRLGRSDDLKEGDKLTFETLKRIYSENRVNSPKISFTISSSVGSDETSLEEEEDLTINSIFSSRFEDNAHLITYQKLPISAIEFGEILASGQSETQSCVSSKFHCSENSLDTKNYDRTSVDIHFRTIFEEYHQLRSHQGLELGEWQRNDRVGCSRVITYHMPINHAFVSWLLGTNYGRIAELQRFSLSPDKDKLVIESKIQFLDVACQHCFELQTRMEVINMEDRTSNGNLHSIVKVFCKVQWNSRFLLFRSRFEAFLKEEVTDSLHVLFQVICNRWREIETPTTVETEERNSLNCTVDNSQTSSSKEEDIGDCSTMNNRNQVTRNEMLWLLSPIYYWIIIAVLLFLLSLLIGIIFQLKQKMNTN</sequence>
<evidence type="ECO:0000259" key="7">
    <source>
        <dbReference type="PROSITE" id="PS51778"/>
    </source>
</evidence>
<protein>
    <recommendedName>
        <fullName evidence="7">VASt domain-containing protein</fullName>
    </recommendedName>
</protein>
<evidence type="ECO:0000256" key="1">
    <source>
        <dbReference type="ARBA" id="ARBA00004167"/>
    </source>
</evidence>
<keyword evidence="2 6" id="KW-0812">Transmembrane</keyword>
<evidence type="ECO:0000256" key="3">
    <source>
        <dbReference type="ARBA" id="ARBA00022989"/>
    </source>
</evidence>
<dbReference type="GO" id="GO:0005789">
    <property type="term" value="C:endoplasmic reticulum membrane"/>
    <property type="evidence" value="ECO:0007669"/>
    <property type="project" value="TreeGrafter"/>
</dbReference>
<dbReference type="GO" id="GO:0032934">
    <property type="term" value="F:sterol binding"/>
    <property type="evidence" value="ECO:0007669"/>
    <property type="project" value="TreeGrafter"/>
</dbReference>
<evidence type="ECO:0000256" key="2">
    <source>
        <dbReference type="ARBA" id="ARBA00022692"/>
    </source>
</evidence>
<proteinExistence type="predicted"/>
<keyword evidence="3 6" id="KW-1133">Transmembrane helix</keyword>
<evidence type="ECO:0000256" key="5">
    <source>
        <dbReference type="SAM" id="MobiDB-lite"/>
    </source>
</evidence>
<feature type="region of interest" description="Disordered" evidence="5">
    <location>
        <begin position="15"/>
        <end position="35"/>
    </location>
</feature>
<reference evidence="8" key="1">
    <citation type="journal article" date="2022" name="Proc. Natl. Acad. Sci. U.S.A.">
        <title>Life cycle and functional genomics of the unicellular red alga Galdieria for elucidating algal and plant evolution and industrial use.</title>
        <authorList>
            <person name="Hirooka S."/>
            <person name="Itabashi T."/>
            <person name="Ichinose T.M."/>
            <person name="Onuma R."/>
            <person name="Fujiwara T."/>
            <person name="Yamashita S."/>
            <person name="Jong L.W."/>
            <person name="Tomita R."/>
            <person name="Iwane A.H."/>
            <person name="Miyagishima S.Y."/>
        </authorList>
    </citation>
    <scope>NUCLEOTIDE SEQUENCE</scope>
    <source>
        <strain evidence="8">NBRC 102759</strain>
    </source>
</reference>
<dbReference type="GO" id="GO:0120015">
    <property type="term" value="F:sterol transfer activity"/>
    <property type="evidence" value="ECO:0007669"/>
    <property type="project" value="TreeGrafter"/>
</dbReference>
<feature type="compositionally biased region" description="Basic and acidic residues" evidence="5">
    <location>
        <begin position="15"/>
        <end position="29"/>
    </location>
</feature>
<feature type="transmembrane region" description="Helical" evidence="6">
    <location>
        <begin position="516"/>
        <end position="537"/>
    </location>
</feature>
<dbReference type="GO" id="GO:0140268">
    <property type="term" value="C:endoplasmic reticulum-plasma membrane contact site"/>
    <property type="evidence" value="ECO:0007669"/>
    <property type="project" value="TreeGrafter"/>
</dbReference>
<dbReference type="GO" id="GO:0005886">
    <property type="term" value="C:plasma membrane"/>
    <property type="evidence" value="ECO:0007669"/>
    <property type="project" value="TreeGrafter"/>
</dbReference>
<dbReference type="Pfam" id="PF02893">
    <property type="entry name" value="GRAM"/>
    <property type="match status" value="1"/>
</dbReference>
<dbReference type="Proteomes" id="UP001061958">
    <property type="component" value="Unassembled WGS sequence"/>
</dbReference>
<evidence type="ECO:0000256" key="4">
    <source>
        <dbReference type="ARBA" id="ARBA00023136"/>
    </source>
</evidence>
<dbReference type="PROSITE" id="PS51778">
    <property type="entry name" value="VAST"/>
    <property type="match status" value="1"/>
</dbReference>
<evidence type="ECO:0000256" key="6">
    <source>
        <dbReference type="SAM" id="Phobius"/>
    </source>
</evidence>
<accession>A0A9C7PT02</accession>
<dbReference type="InterPro" id="IPR031968">
    <property type="entry name" value="VASt"/>
</dbReference>
<dbReference type="PANTHER" id="PTHR23319:SF4">
    <property type="entry name" value="GRAM DOMAIN CONTAINING 1B, ISOFORM E"/>
    <property type="match status" value="1"/>
</dbReference>
<keyword evidence="9" id="KW-1185">Reference proteome</keyword>
<feature type="domain" description="VASt" evidence="7">
    <location>
        <begin position="274"/>
        <end position="447"/>
    </location>
</feature>
<dbReference type="InterPro" id="IPR011993">
    <property type="entry name" value="PH-like_dom_sf"/>
</dbReference>
<dbReference type="InterPro" id="IPR051482">
    <property type="entry name" value="Cholesterol_transport"/>
</dbReference>
<dbReference type="AlphaFoldDB" id="A0A9C7PT02"/>
<dbReference type="GO" id="GO:0032366">
    <property type="term" value="P:intracellular sterol transport"/>
    <property type="evidence" value="ECO:0007669"/>
    <property type="project" value="TreeGrafter"/>
</dbReference>
<organism evidence="8 9">
    <name type="scientific">Galdieria partita</name>
    <dbReference type="NCBI Taxonomy" id="83374"/>
    <lineage>
        <taxon>Eukaryota</taxon>
        <taxon>Rhodophyta</taxon>
        <taxon>Bangiophyceae</taxon>
        <taxon>Galdieriales</taxon>
        <taxon>Galdieriaceae</taxon>
        <taxon>Galdieria</taxon>
    </lineage>
</organism>